<feature type="transmembrane region" description="Helical" evidence="1">
    <location>
        <begin position="37"/>
        <end position="58"/>
    </location>
</feature>
<keyword evidence="3" id="KW-1185">Reference proteome</keyword>
<gene>
    <name evidence="2" type="ORF">uav_139</name>
</gene>
<keyword evidence="1" id="KW-0812">Transmembrane</keyword>
<dbReference type="EMBL" id="MZ605293">
    <property type="protein sequence ID" value="QYW06670.1"/>
    <property type="molecule type" value="Genomic_DNA"/>
</dbReference>
<evidence type="ECO:0000313" key="2">
    <source>
        <dbReference type="EMBL" id="QYW06670.1"/>
    </source>
</evidence>
<organism evidence="2 3">
    <name type="scientific">Pseudomonas phage UAVern</name>
    <dbReference type="NCBI Taxonomy" id="2856997"/>
    <lineage>
        <taxon>Viruses</taxon>
        <taxon>Duplodnaviria</taxon>
        <taxon>Heunggongvirae</taxon>
        <taxon>Uroviricota</taxon>
        <taxon>Caudoviricetes</taxon>
        <taxon>Vandenendeviridae</taxon>
        <taxon>Gorskivirinae</taxon>
        <taxon>Uavernvirus</taxon>
        <taxon>Uavernvirus uavern</taxon>
    </lineage>
</organism>
<protein>
    <submittedName>
        <fullName evidence="2">Uncharacterized protein</fullName>
    </submittedName>
</protein>
<sequence length="70" mass="7965">MSQTKAQSLKETLSNTFIGTIGSFLITWVTFHFITNIVLASAITTVLCTVWSIARGYFVRRYFNNKQEAK</sequence>
<proteinExistence type="predicted"/>
<evidence type="ECO:0000256" key="1">
    <source>
        <dbReference type="SAM" id="Phobius"/>
    </source>
</evidence>
<evidence type="ECO:0000313" key="3">
    <source>
        <dbReference type="Proteomes" id="UP001058093"/>
    </source>
</evidence>
<dbReference type="Pfam" id="PF23858">
    <property type="entry name" value="DUF7220"/>
    <property type="match status" value="1"/>
</dbReference>
<dbReference type="Proteomes" id="UP001058093">
    <property type="component" value="Segment"/>
</dbReference>
<keyword evidence="1" id="KW-1133">Transmembrane helix</keyword>
<dbReference type="InterPro" id="IPR055644">
    <property type="entry name" value="DUF7220"/>
</dbReference>
<feature type="transmembrane region" description="Helical" evidence="1">
    <location>
        <begin position="12"/>
        <end position="31"/>
    </location>
</feature>
<name>A0A975UY47_9CAUD</name>
<reference evidence="2" key="1">
    <citation type="submission" date="2021-07" db="EMBL/GenBank/DDBJ databases">
        <title>Complete genome sequence and phylogenomic analysis of the two lytic bacteriophage isolated from terrestrial biotopes of Antarctica.</title>
        <authorList>
            <person name="Holovan V."/>
            <person name="Rabalski L."/>
            <person name="Zlatohurska M."/>
            <person name="Andriichuk O."/>
            <person name="Budzanivska I."/>
            <person name="Shevchenko O."/>
            <person name="Gupalo A."/>
        </authorList>
    </citation>
    <scope>NUCLEOTIDE SEQUENCE</scope>
</reference>
<accession>A0A975UY47</accession>
<keyword evidence="1" id="KW-0472">Membrane</keyword>